<dbReference type="Pfam" id="PF08713">
    <property type="entry name" value="DNA_alkylation"/>
    <property type="match status" value="2"/>
</dbReference>
<dbReference type="PANTHER" id="PTHR34070">
    <property type="entry name" value="ARMADILLO-TYPE FOLD"/>
    <property type="match status" value="1"/>
</dbReference>
<dbReference type="EMBL" id="CP041356">
    <property type="protein sequence ID" value="QDK71877.1"/>
    <property type="molecule type" value="Genomic_DNA"/>
</dbReference>
<dbReference type="InterPro" id="IPR014825">
    <property type="entry name" value="DNA_alkylation"/>
</dbReference>
<keyword evidence="2" id="KW-1185">Reference proteome</keyword>
<dbReference type="AlphaFoldDB" id="A0A514ZBE6"/>
<dbReference type="RefSeq" id="WP_142767400.1">
    <property type="nucleotide sequence ID" value="NZ_CP041356.1"/>
</dbReference>
<accession>A0A514ZBE6</accession>
<dbReference type="OrthoDB" id="9775346at2"/>
<reference evidence="1 2" key="1">
    <citation type="submission" date="2019-07" db="EMBL/GenBank/DDBJ databases">
        <title>Genome sequencing of KACC 19320.</title>
        <authorList>
            <person name="Heo J."/>
            <person name="Kim S.-J."/>
            <person name="Kim J.-S."/>
            <person name="Hong S.-B."/>
            <person name="Kwon S.-W."/>
        </authorList>
    </citation>
    <scope>NUCLEOTIDE SEQUENCE [LARGE SCALE GENOMIC DNA]</scope>
    <source>
        <strain evidence="1 2">KACC 19320</strain>
    </source>
</reference>
<name>A0A514ZBE6_9LACT</name>
<proteinExistence type="predicted"/>
<dbReference type="CDD" id="cd07064">
    <property type="entry name" value="AlkD_like_1"/>
    <property type="match status" value="1"/>
</dbReference>
<gene>
    <name evidence="1" type="ORF">FLP15_01295</name>
</gene>
<dbReference type="PANTHER" id="PTHR34070:SF1">
    <property type="entry name" value="DNA ALKYLATION REPAIR PROTEIN"/>
    <property type="match status" value="1"/>
</dbReference>
<evidence type="ECO:0000313" key="2">
    <source>
        <dbReference type="Proteomes" id="UP000315128"/>
    </source>
</evidence>
<organism evidence="1 2">
    <name type="scientific">Lactococcus protaetiae</name>
    <dbReference type="NCBI Taxonomy" id="2592653"/>
    <lineage>
        <taxon>Bacteria</taxon>
        <taxon>Bacillati</taxon>
        <taxon>Bacillota</taxon>
        <taxon>Bacilli</taxon>
        <taxon>Lactobacillales</taxon>
        <taxon>Streptococcaceae</taxon>
        <taxon>Lactococcus</taxon>
    </lineage>
</organism>
<dbReference type="SUPFAM" id="SSF48371">
    <property type="entry name" value="ARM repeat"/>
    <property type="match status" value="1"/>
</dbReference>
<dbReference type="KEGG" id="lack:FLP15_01295"/>
<dbReference type="InterPro" id="IPR016024">
    <property type="entry name" value="ARM-type_fold"/>
</dbReference>
<dbReference type="Gene3D" id="1.25.40.290">
    <property type="entry name" value="ARM repeat domains"/>
    <property type="match status" value="1"/>
</dbReference>
<dbReference type="Gene3D" id="1.20.1660.10">
    <property type="entry name" value="Hypothetical protein (EF3068)"/>
    <property type="match status" value="1"/>
</dbReference>
<dbReference type="Proteomes" id="UP000315128">
    <property type="component" value="Chromosome"/>
</dbReference>
<protein>
    <submittedName>
        <fullName evidence="1">DNA alkylation repair protein</fullName>
    </submittedName>
</protein>
<evidence type="ECO:0000313" key="1">
    <source>
        <dbReference type="EMBL" id="QDK71877.1"/>
    </source>
</evidence>
<sequence length="244" mass="28652">MQEIIEIFRAQCNQEVAEKQAAYLRHQFEFIGLKTPVRRQLQKVFLANLCKNKVIDWSFVWKMWQLPEREFQYLAADYLIKMKKHLTNADLFEIKKLAVTKSWWETVDTLDELVGHLLLTDKSLSAMTTATGRFSDVARVDIVPQIDVKTEIEKWAVDDNFWVRRLAIDCQLGFKEKTDIVLLESVLTKNLSGSTFDQEFFINKAIGWALRDFSKTDADWVREFIKINGHKMSKLSYREASKYL</sequence>